<comment type="caution">
    <text evidence="3">The sequence shown here is derived from an EMBL/GenBank/DDBJ whole genome shotgun (WGS) entry which is preliminary data.</text>
</comment>
<protein>
    <recommendedName>
        <fullName evidence="2">DUF305 domain-containing protein</fullName>
    </recommendedName>
</protein>
<dbReference type="AlphaFoldDB" id="A0A0G0ET82"/>
<dbReference type="Proteomes" id="UP000034492">
    <property type="component" value="Unassembled WGS sequence"/>
</dbReference>
<keyword evidence="1" id="KW-0472">Membrane</keyword>
<proteinExistence type="predicted"/>
<keyword evidence="1" id="KW-1133">Transmembrane helix</keyword>
<keyword evidence="1" id="KW-0812">Transmembrane</keyword>
<feature type="transmembrane region" description="Helical" evidence="1">
    <location>
        <begin position="7"/>
        <end position="25"/>
    </location>
</feature>
<dbReference type="PATRIC" id="fig|1618426.3.peg.736"/>
<accession>A0A0G0ET82</accession>
<sequence>MKQRDPLIYGIIGVLIGGAFVWFSATNAVNNNNYGMMQMMGMRGGNQGMMISSTTIDAHFIEQMIPHHEDAITMAKLAQEKARRPEIKTLAQNIINSQSREIDQMKGWYKNWFGRELPVGTQVMSQHGMIGGSGMHMGMMGDETDMARLEQTADFDKAFIEEMIPHHQMAVMMASMLKSSTNRDEMRKLADDIITAQTSEIDQMRQWYINWGY</sequence>
<gene>
    <name evidence="3" type="ORF">US19_C0020G0026</name>
</gene>
<dbReference type="PANTHER" id="PTHR36933:SF1">
    <property type="entry name" value="SLL0788 PROTEIN"/>
    <property type="match status" value="1"/>
</dbReference>
<evidence type="ECO:0000256" key="1">
    <source>
        <dbReference type="SAM" id="Phobius"/>
    </source>
</evidence>
<reference evidence="3 4" key="1">
    <citation type="journal article" date="2015" name="Nature">
        <title>rRNA introns, odd ribosomes, and small enigmatic genomes across a large radiation of phyla.</title>
        <authorList>
            <person name="Brown C.T."/>
            <person name="Hug L.A."/>
            <person name="Thomas B.C."/>
            <person name="Sharon I."/>
            <person name="Castelle C.J."/>
            <person name="Singh A."/>
            <person name="Wilkins M.J."/>
            <person name="Williams K.H."/>
            <person name="Banfield J.F."/>
        </authorList>
    </citation>
    <scope>NUCLEOTIDE SEQUENCE [LARGE SCALE GENOMIC DNA]</scope>
</reference>
<evidence type="ECO:0000313" key="4">
    <source>
        <dbReference type="Proteomes" id="UP000034492"/>
    </source>
</evidence>
<feature type="domain" description="DUF305" evidence="2">
    <location>
        <begin position="57"/>
        <end position="208"/>
    </location>
</feature>
<dbReference type="InterPro" id="IPR012347">
    <property type="entry name" value="Ferritin-like"/>
</dbReference>
<dbReference type="Pfam" id="PF03713">
    <property type="entry name" value="DUF305"/>
    <property type="match status" value="1"/>
</dbReference>
<evidence type="ECO:0000313" key="3">
    <source>
        <dbReference type="EMBL" id="KKQ08737.1"/>
    </source>
</evidence>
<dbReference type="Gene3D" id="1.20.1260.10">
    <property type="match status" value="1"/>
</dbReference>
<name>A0A0G0ET82_9BACT</name>
<dbReference type="EMBL" id="LBSA01000020">
    <property type="protein sequence ID" value="KKQ08737.1"/>
    <property type="molecule type" value="Genomic_DNA"/>
</dbReference>
<organism evidence="3 4">
    <name type="scientific">Candidatus Daviesbacteria bacterium GW2011_GWB1_36_5</name>
    <dbReference type="NCBI Taxonomy" id="1618426"/>
    <lineage>
        <taxon>Bacteria</taxon>
        <taxon>Candidatus Daviesiibacteriota</taxon>
    </lineage>
</organism>
<dbReference type="PANTHER" id="PTHR36933">
    <property type="entry name" value="SLL0788 PROTEIN"/>
    <property type="match status" value="1"/>
</dbReference>
<dbReference type="InterPro" id="IPR005183">
    <property type="entry name" value="DUF305_CopM-like"/>
</dbReference>
<evidence type="ECO:0000259" key="2">
    <source>
        <dbReference type="Pfam" id="PF03713"/>
    </source>
</evidence>